<dbReference type="PANTHER" id="PTHR46333">
    <property type="entry name" value="CYTOKINESIS PROTEIN 3"/>
    <property type="match status" value="1"/>
</dbReference>
<dbReference type="EMBL" id="JAPDPJ010000007">
    <property type="protein sequence ID" value="MCW3785906.1"/>
    <property type="molecule type" value="Genomic_DNA"/>
</dbReference>
<dbReference type="Gene3D" id="3.10.620.30">
    <property type="match status" value="1"/>
</dbReference>
<reference evidence="2" key="1">
    <citation type="submission" date="2022-10" db="EMBL/GenBank/DDBJ databases">
        <authorList>
            <person name="Yu W.X."/>
        </authorList>
    </citation>
    <scope>NUCLEOTIDE SEQUENCE</scope>
    <source>
        <strain evidence="2">AAT</strain>
    </source>
</reference>
<accession>A0AAE3M258</accession>
<comment type="caution">
    <text evidence="2">The sequence shown here is derived from an EMBL/GenBank/DDBJ whole genome shotgun (WGS) entry which is preliminary data.</text>
</comment>
<dbReference type="Pfam" id="PF01841">
    <property type="entry name" value="Transglut_core"/>
    <property type="match status" value="1"/>
</dbReference>
<organism evidence="2 3">
    <name type="scientific">Plebeiibacterium sediminum</name>
    <dbReference type="NCBI Taxonomy" id="2992112"/>
    <lineage>
        <taxon>Bacteria</taxon>
        <taxon>Pseudomonadati</taxon>
        <taxon>Bacteroidota</taxon>
        <taxon>Bacteroidia</taxon>
        <taxon>Marinilabiliales</taxon>
        <taxon>Marinilabiliaceae</taxon>
        <taxon>Plebeiibacterium</taxon>
    </lineage>
</organism>
<evidence type="ECO:0000313" key="3">
    <source>
        <dbReference type="Proteomes" id="UP001209229"/>
    </source>
</evidence>
<dbReference type="PANTHER" id="PTHR46333:SF2">
    <property type="entry name" value="CYTOKINESIS PROTEIN 3"/>
    <property type="match status" value="1"/>
</dbReference>
<proteinExistence type="predicted"/>
<dbReference type="Proteomes" id="UP001209229">
    <property type="component" value="Unassembled WGS sequence"/>
</dbReference>
<sequence length="333" mass="38874">MRIIVGLIFLMQFLGAGYGQISDQIKERVDAEYNDFPDIEHFGAKLNHDFFSKYDKVGAIYYWICKNVDYDTKSHFSKKGGYTYDFRYKTREEKVEKIQEIDNKMALDAFKSKKAEGKVYAHLFKKMCDNAGVECEVISGVLKSKYTDIGKKPGRSNHMWNAVKINDKWHLVDASMGAGFLSELDQVFVKEYSETFFLMEPKAFSLTHYPKRDQWLFCDTTPEEFESLPLLHYRYFRFKVGLTSPLNGIITSLDKDYLTIQFKEKEKINFQDLMGFSYGIEKEDQLAKIVPIKKGNILTLKIPVKDIKYDYLTIFFKAQPLVSYRIKISNNIN</sequence>
<dbReference type="InterPro" id="IPR052557">
    <property type="entry name" value="CAP/Cytokinesis_protein"/>
</dbReference>
<evidence type="ECO:0000313" key="2">
    <source>
        <dbReference type="EMBL" id="MCW3785906.1"/>
    </source>
</evidence>
<dbReference type="RefSeq" id="WP_301189477.1">
    <property type="nucleotide sequence ID" value="NZ_JAPDPJ010000007.1"/>
</dbReference>
<dbReference type="InterPro" id="IPR038765">
    <property type="entry name" value="Papain-like_cys_pep_sf"/>
</dbReference>
<gene>
    <name evidence="2" type="ORF">OM075_05475</name>
</gene>
<dbReference type="AlphaFoldDB" id="A0AAE3M258"/>
<evidence type="ECO:0000259" key="1">
    <source>
        <dbReference type="SMART" id="SM00460"/>
    </source>
</evidence>
<dbReference type="SUPFAM" id="SSF54001">
    <property type="entry name" value="Cysteine proteinases"/>
    <property type="match status" value="1"/>
</dbReference>
<protein>
    <recommendedName>
        <fullName evidence="1">Transglutaminase-like domain-containing protein</fullName>
    </recommendedName>
</protein>
<keyword evidence="3" id="KW-1185">Reference proteome</keyword>
<name>A0AAE3M258_9BACT</name>
<dbReference type="GO" id="GO:0005737">
    <property type="term" value="C:cytoplasm"/>
    <property type="evidence" value="ECO:0007669"/>
    <property type="project" value="TreeGrafter"/>
</dbReference>
<feature type="domain" description="Transglutaminase-like" evidence="1">
    <location>
        <begin position="109"/>
        <end position="176"/>
    </location>
</feature>
<dbReference type="SMART" id="SM00460">
    <property type="entry name" value="TGc"/>
    <property type="match status" value="1"/>
</dbReference>
<dbReference type="InterPro" id="IPR002931">
    <property type="entry name" value="Transglutaminase-like"/>
</dbReference>